<accession>A0ABC9H4C5</accession>
<sequence length="177" mass="19932">MEIKYGPNWRAEHPNFDASVIYEYVGRMPHGKLAIADEAISIVEKEAIKTRKRSAQPHVSAREKRLERENERLRNDNRALKRIEHVVRALAAKGGLNYDALAQEAAANLESSESEGGLSKENDQVGLDGDEDDSIGGKNCYGDEDDEEYNYENAGYNGEDDADYNNRYEDDSDCGLW</sequence>
<dbReference type="AlphaFoldDB" id="A0ABC9H4C5"/>
<proteinExistence type="predicted"/>
<dbReference type="Proteomes" id="UP001497457">
    <property type="component" value="Unassembled WGS sequence"/>
</dbReference>
<comment type="caution">
    <text evidence="2">The sequence shown here is derived from an EMBL/GenBank/DDBJ whole genome shotgun (WGS) entry which is preliminary data.</text>
</comment>
<feature type="region of interest" description="Disordered" evidence="1">
    <location>
        <begin position="51"/>
        <end position="72"/>
    </location>
</feature>
<feature type="region of interest" description="Disordered" evidence="1">
    <location>
        <begin position="109"/>
        <end position="177"/>
    </location>
</feature>
<protein>
    <submittedName>
        <fullName evidence="2">Uncharacterized protein</fullName>
    </submittedName>
</protein>
<evidence type="ECO:0000313" key="2">
    <source>
        <dbReference type="EMBL" id="CAM0149178.1"/>
    </source>
</evidence>
<evidence type="ECO:0000313" key="3">
    <source>
        <dbReference type="Proteomes" id="UP001497457"/>
    </source>
</evidence>
<feature type="compositionally biased region" description="Basic and acidic residues" evidence="1">
    <location>
        <begin position="60"/>
        <end position="72"/>
    </location>
</feature>
<keyword evidence="3" id="KW-1185">Reference proteome</keyword>
<gene>
    <name evidence="2" type="ORF">URODEC1_LOCUS122382</name>
</gene>
<name>A0ABC9H4C5_9POAL</name>
<evidence type="ECO:0000256" key="1">
    <source>
        <dbReference type="SAM" id="MobiDB-lite"/>
    </source>
</evidence>
<dbReference type="EMBL" id="CAXIPR030001847">
    <property type="protein sequence ID" value="CAM0149178.1"/>
    <property type="molecule type" value="Genomic_DNA"/>
</dbReference>
<reference evidence="2 3" key="1">
    <citation type="submission" date="2024-10" db="EMBL/GenBank/DDBJ databases">
        <authorList>
            <person name="Ryan C."/>
        </authorList>
    </citation>
    <scope>NUCLEOTIDE SEQUENCE [LARGE SCALE GENOMIC DNA]</scope>
</reference>
<organism evidence="2 3">
    <name type="scientific">Urochloa decumbens</name>
    <dbReference type="NCBI Taxonomy" id="240449"/>
    <lineage>
        <taxon>Eukaryota</taxon>
        <taxon>Viridiplantae</taxon>
        <taxon>Streptophyta</taxon>
        <taxon>Embryophyta</taxon>
        <taxon>Tracheophyta</taxon>
        <taxon>Spermatophyta</taxon>
        <taxon>Magnoliopsida</taxon>
        <taxon>Liliopsida</taxon>
        <taxon>Poales</taxon>
        <taxon>Poaceae</taxon>
        <taxon>PACMAD clade</taxon>
        <taxon>Panicoideae</taxon>
        <taxon>Panicodae</taxon>
        <taxon>Paniceae</taxon>
        <taxon>Melinidinae</taxon>
        <taxon>Urochloa</taxon>
    </lineage>
</organism>